<proteinExistence type="predicted"/>
<dbReference type="SUPFAM" id="SSF50129">
    <property type="entry name" value="GroES-like"/>
    <property type="match status" value="1"/>
</dbReference>
<dbReference type="InterPro" id="IPR020843">
    <property type="entry name" value="ER"/>
</dbReference>
<dbReference type="Proteomes" id="UP001601992">
    <property type="component" value="Unassembled WGS sequence"/>
</dbReference>
<dbReference type="EC" id="1.-.-.-" evidence="3"/>
<gene>
    <name evidence="3" type="ORF">ACFYXQ_23680</name>
</gene>
<evidence type="ECO:0000313" key="3">
    <source>
        <dbReference type="EMBL" id="MFF3570789.1"/>
    </source>
</evidence>
<evidence type="ECO:0000259" key="2">
    <source>
        <dbReference type="SMART" id="SM00829"/>
    </source>
</evidence>
<keyword evidence="3" id="KW-0560">Oxidoreductase</keyword>
<reference evidence="3 4" key="1">
    <citation type="submission" date="2024-10" db="EMBL/GenBank/DDBJ databases">
        <title>The Natural Products Discovery Center: Release of the First 8490 Sequenced Strains for Exploring Actinobacteria Biosynthetic Diversity.</title>
        <authorList>
            <person name="Kalkreuter E."/>
            <person name="Kautsar S.A."/>
            <person name="Yang D."/>
            <person name="Bader C.D."/>
            <person name="Teijaro C.N."/>
            <person name="Fluegel L."/>
            <person name="Davis C.M."/>
            <person name="Simpson J.R."/>
            <person name="Lauterbach L."/>
            <person name="Steele A.D."/>
            <person name="Gui C."/>
            <person name="Meng S."/>
            <person name="Li G."/>
            <person name="Viehrig K."/>
            <person name="Ye F."/>
            <person name="Su P."/>
            <person name="Kiefer A.F."/>
            <person name="Nichols A."/>
            <person name="Cepeda A.J."/>
            <person name="Yan W."/>
            <person name="Fan B."/>
            <person name="Jiang Y."/>
            <person name="Adhikari A."/>
            <person name="Zheng C.-J."/>
            <person name="Schuster L."/>
            <person name="Cowan T.M."/>
            <person name="Smanski M.J."/>
            <person name="Chevrette M.G."/>
            <person name="De Carvalho L.P.S."/>
            <person name="Shen B."/>
        </authorList>
    </citation>
    <scope>NUCLEOTIDE SEQUENCE [LARGE SCALE GENOMIC DNA]</scope>
    <source>
        <strain evidence="3 4">NPDC002593</strain>
    </source>
</reference>
<dbReference type="Pfam" id="PF13602">
    <property type="entry name" value="ADH_zinc_N_2"/>
    <property type="match status" value="1"/>
</dbReference>
<name>A0ABW6S3H0_9NOCA</name>
<accession>A0ABW6S3H0</accession>
<dbReference type="CDD" id="cd05289">
    <property type="entry name" value="MDR_like_2"/>
    <property type="match status" value="1"/>
</dbReference>
<comment type="caution">
    <text evidence="3">The sequence shown here is derived from an EMBL/GenBank/DDBJ whole genome shotgun (WGS) entry which is preliminary data.</text>
</comment>
<dbReference type="InterPro" id="IPR051603">
    <property type="entry name" value="Zinc-ADH_QOR/CCCR"/>
</dbReference>
<keyword evidence="4" id="KW-1185">Reference proteome</keyword>
<evidence type="ECO:0000256" key="1">
    <source>
        <dbReference type="ARBA" id="ARBA00022857"/>
    </source>
</evidence>
<dbReference type="RefSeq" id="WP_387404965.1">
    <property type="nucleotide sequence ID" value="NZ_JBIAQY010000008.1"/>
</dbReference>
<dbReference type="Gene3D" id="3.90.180.10">
    <property type="entry name" value="Medium-chain alcohol dehydrogenases, catalytic domain"/>
    <property type="match status" value="1"/>
</dbReference>
<dbReference type="PANTHER" id="PTHR44154:SF1">
    <property type="entry name" value="QUINONE OXIDOREDUCTASE"/>
    <property type="match status" value="1"/>
</dbReference>
<dbReference type="InterPro" id="IPR011032">
    <property type="entry name" value="GroES-like_sf"/>
</dbReference>
<dbReference type="InterPro" id="IPR013154">
    <property type="entry name" value="ADH-like_N"/>
</dbReference>
<dbReference type="Gene3D" id="3.40.50.720">
    <property type="entry name" value="NAD(P)-binding Rossmann-like Domain"/>
    <property type="match status" value="1"/>
</dbReference>
<dbReference type="GO" id="GO:0016491">
    <property type="term" value="F:oxidoreductase activity"/>
    <property type="evidence" value="ECO:0007669"/>
    <property type="project" value="UniProtKB-KW"/>
</dbReference>
<dbReference type="EMBL" id="JBIAQY010000008">
    <property type="protein sequence ID" value="MFF3570789.1"/>
    <property type="molecule type" value="Genomic_DNA"/>
</dbReference>
<keyword evidence="1" id="KW-0521">NADP</keyword>
<dbReference type="PANTHER" id="PTHR44154">
    <property type="entry name" value="QUINONE OXIDOREDUCTASE"/>
    <property type="match status" value="1"/>
</dbReference>
<feature type="domain" description="Enoyl reductase (ER)" evidence="2">
    <location>
        <begin position="11"/>
        <end position="304"/>
    </location>
</feature>
<protein>
    <submittedName>
        <fullName evidence="3">NADP-dependent oxidoreductase</fullName>
        <ecNumber evidence="3">1.-.-.-</ecNumber>
    </submittedName>
</protein>
<sequence length="306" mass="31436">MAQAVRFDRYGDVDVLNVVEVPDPVAGPGQVVVQVVTAGINPGEGKIRNGSLHERWPAKFPSGQGSDLAGRVVAVGEGVSAVAVGDEVLGFTNERASQATQVVVPVEQIAPKPAELSWDVAGSLFVAGTTAFAAVRSVSPEAGDTVVVSGAAGGVGSLAVQLLRARDVTVIGIAGAGNHEWLRSLGVLPVAYGEGLADRIRAAAPDGVDAFIDLYGPDYVELAIELGVQPDRIDTIADFAAVAKYGVKAEGNGAADTIDVLSELADLVVAGTLRVPVAAVYPLAEVRAAYTELERGHTHGKIVLHP</sequence>
<dbReference type="SUPFAM" id="SSF51735">
    <property type="entry name" value="NAD(P)-binding Rossmann-fold domains"/>
    <property type="match status" value="1"/>
</dbReference>
<dbReference type="InterPro" id="IPR036291">
    <property type="entry name" value="NAD(P)-bd_dom_sf"/>
</dbReference>
<dbReference type="SMART" id="SM00829">
    <property type="entry name" value="PKS_ER"/>
    <property type="match status" value="1"/>
</dbReference>
<organism evidence="3 4">
    <name type="scientific">Nocardia jiangxiensis</name>
    <dbReference type="NCBI Taxonomy" id="282685"/>
    <lineage>
        <taxon>Bacteria</taxon>
        <taxon>Bacillati</taxon>
        <taxon>Actinomycetota</taxon>
        <taxon>Actinomycetes</taxon>
        <taxon>Mycobacteriales</taxon>
        <taxon>Nocardiaceae</taxon>
        <taxon>Nocardia</taxon>
    </lineage>
</organism>
<evidence type="ECO:0000313" key="4">
    <source>
        <dbReference type="Proteomes" id="UP001601992"/>
    </source>
</evidence>
<dbReference type="Pfam" id="PF08240">
    <property type="entry name" value="ADH_N"/>
    <property type="match status" value="1"/>
</dbReference>